<feature type="domain" description="YgjP-like metallopeptidase" evidence="2">
    <location>
        <begin position="74"/>
        <end position="158"/>
    </location>
</feature>
<dbReference type="InterPro" id="IPR002725">
    <property type="entry name" value="YgjP-like_metallopeptidase"/>
</dbReference>
<dbReference type="InterPro" id="IPR053136">
    <property type="entry name" value="UTP_pyrophosphatase-like"/>
</dbReference>
<feature type="compositionally biased region" description="Acidic residues" evidence="1">
    <location>
        <begin position="174"/>
        <end position="201"/>
    </location>
</feature>
<protein>
    <submittedName>
        <fullName evidence="3">M48 family metallopeptidase</fullName>
    </submittedName>
</protein>
<evidence type="ECO:0000256" key="1">
    <source>
        <dbReference type="SAM" id="MobiDB-lite"/>
    </source>
</evidence>
<reference evidence="4" key="1">
    <citation type="submission" date="2023-07" db="EMBL/GenBank/DDBJ databases">
        <title>30 novel species of actinomycetes from the DSMZ collection.</title>
        <authorList>
            <person name="Nouioui I."/>
        </authorList>
    </citation>
    <scope>NUCLEOTIDE SEQUENCE [LARGE SCALE GENOMIC DNA]</scope>
    <source>
        <strain evidence="4">DSM 45055</strain>
    </source>
</reference>
<gene>
    <name evidence="3" type="ORF">RM446_05220</name>
</gene>
<dbReference type="Pfam" id="PF01863">
    <property type="entry name" value="YgjP-like"/>
    <property type="match status" value="1"/>
</dbReference>
<comment type="caution">
    <text evidence="3">The sequence shown here is derived from an EMBL/GenBank/DDBJ whole genome shotgun (WGS) entry which is preliminary data.</text>
</comment>
<dbReference type="RefSeq" id="WP_311543967.1">
    <property type="nucleotide sequence ID" value="NZ_JAVREK010000004.1"/>
</dbReference>
<dbReference type="EMBL" id="JAVREK010000004">
    <property type="protein sequence ID" value="MDT0301514.1"/>
    <property type="molecule type" value="Genomic_DNA"/>
</dbReference>
<dbReference type="PANTHER" id="PTHR30399">
    <property type="entry name" value="UNCHARACTERIZED PROTEIN YGJP"/>
    <property type="match status" value="1"/>
</dbReference>
<dbReference type="CDD" id="cd07344">
    <property type="entry name" value="M48_yhfN_like"/>
    <property type="match status" value="1"/>
</dbReference>
<accession>A0ABU2KQG3</accession>
<organism evidence="3 4">
    <name type="scientific">Streptomonospora wellingtoniae</name>
    <dbReference type="NCBI Taxonomy" id="3075544"/>
    <lineage>
        <taxon>Bacteria</taxon>
        <taxon>Bacillati</taxon>
        <taxon>Actinomycetota</taxon>
        <taxon>Actinomycetes</taxon>
        <taxon>Streptosporangiales</taxon>
        <taxon>Nocardiopsidaceae</taxon>
        <taxon>Streptomonospora</taxon>
    </lineage>
</organism>
<dbReference type="Gene3D" id="3.30.2010.10">
    <property type="entry name" value="Metalloproteases ('zincins'), catalytic domain"/>
    <property type="match status" value="1"/>
</dbReference>
<feature type="region of interest" description="Disordered" evidence="1">
    <location>
        <begin position="165"/>
        <end position="201"/>
    </location>
</feature>
<evidence type="ECO:0000313" key="4">
    <source>
        <dbReference type="Proteomes" id="UP001183226"/>
    </source>
</evidence>
<evidence type="ECO:0000313" key="3">
    <source>
        <dbReference type="EMBL" id="MDT0301514.1"/>
    </source>
</evidence>
<dbReference type="Proteomes" id="UP001183226">
    <property type="component" value="Unassembled WGS sequence"/>
</dbReference>
<keyword evidence="4" id="KW-1185">Reference proteome</keyword>
<proteinExistence type="predicted"/>
<name>A0ABU2KQG3_9ACTN</name>
<dbReference type="PANTHER" id="PTHR30399:SF1">
    <property type="entry name" value="UTP PYROPHOSPHATASE"/>
    <property type="match status" value="1"/>
</dbReference>
<evidence type="ECO:0000259" key="2">
    <source>
        <dbReference type="Pfam" id="PF01863"/>
    </source>
</evidence>
<sequence length="201" mass="22859">MPQNTKVEVRRSPRRRRTVSAYRDGDKTVVLVPATFSRAEEKRWVDRMLERLEAREERRRPDDDSLLSRALDLADRYLEGLARPASVRWVDNQQTRWGSCTPENGSIRLSRRLSGMPSWVVDYVLLHELVHLIIPHHGQEFWDLVHRYPKAERARGYLEGVSAAPRLDAGDSGEIGEEDDVDEVGEVGDVGEADGVDSDSA</sequence>